<evidence type="ECO:0000313" key="5">
    <source>
        <dbReference type="Proteomes" id="UP000254808"/>
    </source>
</evidence>
<dbReference type="PROSITE" id="PS50110">
    <property type="entry name" value="RESPONSE_REGULATORY"/>
    <property type="match status" value="1"/>
</dbReference>
<dbReference type="PROSITE" id="PS50930">
    <property type="entry name" value="HTH_LYTTR"/>
    <property type="match status" value="1"/>
</dbReference>
<dbReference type="GO" id="GO:0000156">
    <property type="term" value="F:phosphorelay response regulator activity"/>
    <property type="evidence" value="ECO:0007669"/>
    <property type="project" value="InterPro"/>
</dbReference>
<accession>A0A345UFX1</accession>
<dbReference type="InterPro" id="IPR046947">
    <property type="entry name" value="LytR-like"/>
</dbReference>
<sequence length="247" mass="27698">MRVFLVDDEDLARSRLRTLLEASDLPVEIAGESGNPAEAVSLIRDSRPDLLFLDIQMPQLDGFDVIDLLGDACPQVIFVTAYDQFAIKAFEVHALDYLTKPVRLERLVKALQRAQKLSDSENPASGLQSLRESRKAMPLKRISAHTARGVKVLGFTEILYFETEEKIVVAVSGHGRLRVDFTLDELEERLPGQDFLRIHRSSLVNANAISSLEPWFNGNWQATLTNGEKLTVARRRVTALKQRIGFG</sequence>
<dbReference type="PANTHER" id="PTHR37299:SF1">
    <property type="entry name" value="STAGE 0 SPORULATION PROTEIN A HOMOLOG"/>
    <property type="match status" value="1"/>
</dbReference>
<dbReference type="Pfam" id="PF04397">
    <property type="entry name" value="LytTR"/>
    <property type="match status" value="1"/>
</dbReference>
<reference evidence="4 5" key="1">
    <citation type="submission" date="2018-03" db="EMBL/GenBank/DDBJ databases">
        <title>Phenotypic and genomic properties of Cyclonatronum proteinivorum gen. nov., sp. nov., a haloalkaliphilic bacteroidete from soda lakes possessing Na+-translocating rhodopsin.</title>
        <authorList>
            <person name="Toshchakov S.V."/>
            <person name="Korzhenkov A."/>
            <person name="Samarov N.I."/>
            <person name="Kublanov I.V."/>
            <person name="Muntyan M.S."/>
            <person name="Sorokin D.Y."/>
        </authorList>
    </citation>
    <scope>NUCLEOTIDE SEQUENCE [LARGE SCALE GENOMIC DNA]</scope>
    <source>
        <strain evidence="4 5">Omega</strain>
    </source>
</reference>
<dbReference type="SMART" id="SM00850">
    <property type="entry name" value="LytTR"/>
    <property type="match status" value="1"/>
</dbReference>
<proteinExistence type="predicted"/>
<dbReference type="OrthoDB" id="9787344at2"/>
<feature type="domain" description="Response regulatory" evidence="2">
    <location>
        <begin position="2"/>
        <end position="115"/>
    </location>
</feature>
<dbReference type="Pfam" id="PF00072">
    <property type="entry name" value="Response_reg"/>
    <property type="match status" value="1"/>
</dbReference>
<feature type="modified residue" description="4-aspartylphosphate" evidence="1">
    <location>
        <position position="54"/>
    </location>
</feature>
<evidence type="ECO:0000259" key="3">
    <source>
        <dbReference type="PROSITE" id="PS50930"/>
    </source>
</evidence>
<evidence type="ECO:0000259" key="2">
    <source>
        <dbReference type="PROSITE" id="PS50110"/>
    </source>
</evidence>
<dbReference type="AlphaFoldDB" id="A0A345UFX1"/>
<organism evidence="4 5">
    <name type="scientific">Cyclonatronum proteinivorum</name>
    <dbReference type="NCBI Taxonomy" id="1457365"/>
    <lineage>
        <taxon>Bacteria</taxon>
        <taxon>Pseudomonadati</taxon>
        <taxon>Balneolota</taxon>
        <taxon>Balneolia</taxon>
        <taxon>Balneolales</taxon>
        <taxon>Cyclonatronaceae</taxon>
        <taxon>Cyclonatronum</taxon>
    </lineage>
</organism>
<name>A0A345UFX1_9BACT</name>
<dbReference type="InterPro" id="IPR011006">
    <property type="entry name" value="CheY-like_superfamily"/>
</dbReference>
<dbReference type="EMBL" id="CP027806">
    <property type="protein sequence ID" value="AXI99372.1"/>
    <property type="molecule type" value="Genomic_DNA"/>
</dbReference>
<dbReference type="InterPro" id="IPR007492">
    <property type="entry name" value="LytTR_DNA-bd_dom"/>
</dbReference>
<dbReference type="PANTHER" id="PTHR37299">
    <property type="entry name" value="TRANSCRIPTIONAL REGULATOR-RELATED"/>
    <property type="match status" value="1"/>
</dbReference>
<dbReference type="SMART" id="SM00448">
    <property type="entry name" value="REC"/>
    <property type="match status" value="1"/>
</dbReference>
<keyword evidence="1" id="KW-0597">Phosphoprotein</keyword>
<dbReference type="Gene3D" id="2.40.50.1020">
    <property type="entry name" value="LytTr DNA-binding domain"/>
    <property type="match status" value="1"/>
</dbReference>
<evidence type="ECO:0000313" key="4">
    <source>
        <dbReference type="EMBL" id="AXI99372.1"/>
    </source>
</evidence>
<dbReference type="KEGG" id="cprv:CYPRO_0084"/>
<dbReference type="SUPFAM" id="SSF52172">
    <property type="entry name" value="CheY-like"/>
    <property type="match status" value="1"/>
</dbReference>
<keyword evidence="5" id="KW-1185">Reference proteome</keyword>
<evidence type="ECO:0000256" key="1">
    <source>
        <dbReference type="PROSITE-ProRule" id="PRU00169"/>
    </source>
</evidence>
<dbReference type="GO" id="GO:0003677">
    <property type="term" value="F:DNA binding"/>
    <property type="evidence" value="ECO:0007669"/>
    <property type="project" value="InterPro"/>
</dbReference>
<gene>
    <name evidence="4" type="ORF">CYPRO_0084</name>
</gene>
<protein>
    <submittedName>
        <fullName evidence="4">Two component transcriptional regulator, LytTR family</fullName>
    </submittedName>
</protein>
<dbReference type="Gene3D" id="3.40.50.2300">
    <property type="match status" value="1"/>
</dbReference>
<dbReference type="RefSeq" id="WP_114982616.1">
    <property type="nucleotide sequence ID" value="NZ_CP027806.1"/>
</dbReference>
<dbReference type="Proteomes" id="UP000254808">
    <property type="component" value="Chromosome"/>
</dbReference>
<dbReference type="InterPro" id="IPR001789">
    <property type="entry name" value="Sig_transdc_resp-reg_receiver"/>
</dbReference>
<feature type="domain" description="HTH LytTR-type" evidence="3">
    <location>
        <begin position="142"/>
        <end position="246"/>
    </location>
</feature>